<evidence type="ECO:0000256" key="1">
    <source>
        <dbReference type="ARBA" id="ARBA00006500"/>
    </source>
</evidence>
<dbReference type="Pfam" id="PF01643">
    <property type="entry name" value="Acyl-ACP_TE"/>
    <property type="match status" value="1"/>
</dbReference>
<accession>A0A6N2SMY7</accession>
<evidence type="ECO:0000256" key="4">
    <source>
        <dbReference type="ARBA" id="ARBA00022832"/>
    </source>
</evidence>
<dbReference type="GO" id="GO:0000036">
    <property type="term" value="F:acyl carrier activity"/>
    <property type="evidence" value="ECO:0007669"/>
    <property type="project" value="TreeGrafter"/>
</dbReference>
<organism evidence="10">
    <name type="scientific">Anaerostipes caccae</name>
    <dbReference type="NCBI Taxonomy" id="105841"/>
    <lineage>
        <taxon>Bacteria</taxon>
        <taxon>Bacillati</taxon>
        <taxon>Bacillota</taxon>
        <taxon>Clostridia</taxon>
        <taxon>Lachnospirales</taxon>
        <taxon>Lachnospiraceae</taxon>
        <taxon>Anaerostipes</taxon>
    </lineage>
</organism>
<evidence type="ECO:0000313" key="10">
    <source>
        <dbReference type="EMBL" id="VYS94372.1"/>
    </source>
</evidence>
<dbReference type="InterPro" id="IPR002864">
    <property type="entry name" value="Acyl-ACP_thioesterase_NHD"/>
</dbReference>
<reference evidence="10" key="1">
    <citation type="submission" date="2019-11" db="EMBL/GenBank/DDBJ databases">
        <authorList>
            <person name="Feng L."/>
        </authorList>
    </citation>
    <scope>NUCLEOTIDE SEQUENCE</scope>
    <source>
        <strain evidence="10">AcaccaeLFYP115</strain>
    </source>
</reference>
<dbReference type="PANTHER" id="PTHR31727:SF6">
    <property type="entry name" value="OLEOYL-ACYL CARRIER PROTEIN THIOESTERASE 1, CHLOROPLASTIC"/>
    <property type="match status" value="1"/>
</dbReference>
<keyword evidence="3" id="KW-0378">Hydrolase</keyword>
<gene>
    <name evidence="10" type="ORF">ACLFYP115_01030</name>
</gene>
<dbReference type="CDD" id="cd00586">
    <property type="entry name" value="4HBT"/>
    <property type="match status" value="1"/>
</dbReference>
<dbReference type="InterPro" id="IPR029069">
    <property type="entry name" value="HotDog_dom_sf"/>
</dbReference>
<dbReference type="Pfam" id="PF20791">
    <property type="entry name" value="Acyl-ACP_TE_C"/>
    <property type="match status" value="1"/>
</dbReference>
<dbReference type="PANTHER" id="PTHR31727">
    <property type="entry name" value="OLEOYL-ACYL CARRIER PROTEIN THIOESTERASE 1, CHLOROPLASTIC"/>
    <property type="match status" value="1"/>
</dbReference>
<sequence>MYTFESRVRYSEVDAEGKLPVPGIIDYFQDCSVFQSEDLGVGVQYLKSKNRAWILNSWQVVIERFPLEGDLVRTSTWASGFERLFGLRNFTMKDENGAMLAYANSYWVYMDLETGRPVKASPEEIAVYAPEPALPMEYAPRKIKLPNSWEEKEGLKVPKSWIDSNHHVNNSQYVRQAWNELPLYTNIQQVRVEYKNSAKLGDLMIPRISVEEERIVAELCDETRKPYAVVEFKIKK</sequence>
<dbReference type="InterPro" id="IPR049427">
    <property type="entry name" value="Acyl-ACP_TE_C"/>
</dbReference>
<keyword evidence="4" id="KW-0276">Fatty acid metabolism</keyword>
<keyword evidence="6" id="KW-0443">Lipid metabolism</keyword>
<dbReference type="AlphaFoldDB" id="A0A6N2SMY7"/>
<feature type="domain" description="Acyl-ACP thioesterase-like C-terminal" evidence="9">
    <location>
        <begin position="152"/>
        <end position="203"/>
    </location>
</feature>
<dbReference type="InterPro" id="IPR045023">
    <property type="entry name" value="FATA/B"/>
</dbReference>
<name>A0A6N2SMY7_9FIRM</name>
<evidence type="ECO:0000256" key="3">
    <source>
        <dbReference type="ARBA" id="ARBA00022801"/>
    </source>
</evidence>
<comment type="similarity">
    <text evidence="1">Belongs to the acyl-ACP thioesterase family.</text>
</comment>
<protein>
    <submittedName>
        <fullName evidence="10">Acyl-ACP thioesterase</fullName>
    </submittedName>
</protein>
<evidence type="ECO:0000256" key="7">
    <source>
        <dbReference type="ARBA" id="ARBA00023160"/>
    </source>
</evidence>
<evidence type="ECO:0000256" key="5">
    <source>
        <dbReference type="ARBA" id="ARBA00022946"/>
    </source>
</evidence>
<keyword evidence="2" id="KW-0444">Lipid biosynthesis</keyword>
<dbReference type="GO" id="GO:0016297">
    <property type="term" value="F:fatty acyl-[ACP] hydrolase activity"/>
    <property type="evidence" value="ECO:0007669"/>
    <property type="project" value="InterPro"/>
</dbReference>
<evidence type="ECO:0000259" key="8">
    <source>
        <dbReference type="Pfam" id="PF01643"/>
    </source>
</evidence>
<keyword evidence="7" id="KW-0275">Fatty acid biosynthesis</keyword>
<dbReference type="RefSeq" id="WP_006566651.1">
    <property type="nucleotide sequence ID" value="NZ_BAABZP010000001.1"/>
</dbReference>
<dbReference type="Gene3D" id="3.10.129.10">
    <property type="entry name" value="Hotdog Thioesterase"/>
    <property type="match status" value="1"/>
</dbReference>
<evidence type="ECO:0000259" key="9">
    <source>
        <dbReference type="Pfam" id="PF20791"/>
    </source>
</evidence>
<evidence type="ECO:0000256" key="6">
    <source>
        <dbReference type="ARBA" id="ARBA00023098"/>
    </source>
</evidence>
<keyword evidence="5" id="KW-0809">Transit peptide</keyword>
<evidence type="ECO:0000256" key="2">
    <source>
        <dbReference type="ARBA" id="ARBA00022516"/>
    </source>
</evidence>
<proteinExistence type="inferred from homology"/>
<feature type="domain" description="Acyl-ACP thioesterase N-terminal hotdog" evidence="8">
    <location>
        <begin position="5"/>
        <end position="128"/>
    </location>
</feature>
<dbReference type="EMBL" id="CACRSQ010000003">
    <property type="protein sequence ID" value="VYS94372.1"/>
    <property type="molecule type" value="Genomic_DNA"/>
</dbReference>
<dbReference type="SUPFAM" id="SSF54637">
    <property type="entry name" value="Thioesterase/thiol ester dehydrase-isomerase"/>
    <property type="match status" value="2"/>
</dbReference>